<evidence type="ECO:0000313" key="1">
    <source>
        <dbReference type="EMBL" id="MBU3158642.1"/>
    </source>
</evidence>
<dbReference type="Proteomes" id="UP000776252">
    <property type="component" value="Unassembled WGS sequence"/>
</dbReference>
<keyword evidence="2" id="KW-1185">Reference proteome</keyword>
<proteinExistence type="predicted"/>
<gene>
    <name evidence="1" type="ORF">KPL37_02490</name>
</gene>
<reference evidence="1 2" key="1">
    <citation type="submission" date="2021-06" db="EMBL/GenBank/DDBJ databases">
        <title>Clostridia strains as spoilage organisms.</title>
        <authorList>
            <person name="Wambui J."/>
            <person name="Stephan R."/>
            <person name="Stevens M.J.A."/>
        </authorList>
    </citation>
    <scope>NUCLEOTIDE SEQUENCE [LARGE SCALE GENOMIC DNA]</scope>
    <source>
        <strain evidence="1 2">DSM 14204</strain>
    </source>
</reference>
<name>A0ABS6BP01_9CLOT</name>
<evidence type="ECO:0000313" key="2">
    <source>
        <dbReference type="Proteomes" id="UP000776252"/>
    </source>
</evidence>
<protein>
    <submittedName>
        <fullName evidence="1">Uncharacterized protein</fullName>
    </submittedName>
</protein>
<sequence>MHDFRVIGDVREKTLIYDVVVDRCYYSEEYNNIILKQIEEGLKNISPQHRCIVTIDQEFFEVEINWEMFIDINKE</sequence>
<dbReference type="RefSeq" id="WP_216145840.1">
    <property type="nucleotide sequence ID" value="NZ_JAHLDV010000003.1"/>
</dbReference>
<comment type="caution">
    <text evidence="1">The sequence shown here is derived from an EMBL/GenBank/DDBJ whole genome shotgun (WGS) entry which is preliminary data.</text>
</comment>
<accession>A0ABS6BP01</accession>
<organism evidence="1 2">
    <name type="scientific">Clostridium frigoris</name>
    <dbReference type="NCBI Taxonomy" id="205327"/>
    <lineage>
        <taxon>Bacteria</taxon>
        <taxon>Bacillati</taxon>
        <taxon>Bacillota</taxon>
        <taxon>Clostridia</taxon>
        <taxon>Eubacteriales</taxon>
        <taxon>Clostridiaceae</taxon>
        <taxon>Clostridium</taxon>
    </lineage>
</organism>
<dbReference type="EMBL" id="JAHLDV010000003">
    <property type="protein sequence ID" value="MBU3158642.1"/>
    <property type="molecule type" value="Genomic_DNA"/>
</dbReference>